<keyword evidence="4" id="KW-1185">Reference proteome</keyword>
<accession>A0A4Y2I787</accession>
<feature type="region of interest" description="Disordered" evidence="1">
    <location>
        <begin position="1"/>
        <end position="21"/>
    </location>
</feature>
<evidence type="ECO:0000313" key="2">
    <source>
        <dbReference type="EMBL" id="GBM73519.1"/>
    </source>
</evidence>
<dbReference type="EMBL" id="BGPR01184722">
    <property type="protein sequence ID" value="GBM73543.1"/>
    <property type="molecule type" value="Genomic_DNA"/>
</dbReference>
<evidence type="ECO:0000256" key="1">
    <source>
        <dbReference type="SAM" id="MobiDB-lite"/>
    </source>
</evidence>
<sequence length="52" mass="5842">MTRMTPELAPPLQASAPHQREDVWPPASATCLHARWIFSGIGFRAWNLQAPE</sequence>
<reference evidence="3 4" key="1">
    <citation type="journal article" date="2019" name="Sci. Rep.">
        <title>Orb-weaving spider Araneus ventricosus genome elucidates the spidroin gene catalogue.</title>
        <authorList>
            <person name="Kono N."/>
            <person name="Nakamura H."/>
            <person name="Ohtoshi R."/>
            <person name="Moran D.A.P."/>
            <person name="Shinohara A."/>
            <person name="Yoshida Y."/>
            <person name="Fujiwara M."/>
            <person name="Mori M."/>
            <person name="Tomita M."/>
            <person name="Arakawa K."/>
        </authorList>
    </citation>
    <scope>NUCLEOTIDE SEQUENCE [LARGE SCALE GENOMIC DNA]</scope>
</reference>
<proteinExistence type="predicted"/>
<dbReference type="EMBL" id="BGPR01184714">
    <property type="protein sequence ID" value="GBM73519.1"/>
    <property type="molecule type" value="Genomic_DNA"/>
</dbReference>
<comment type="caution">
    <text evidence="3">The sequence shown here is derived from an EMBL/GenBank/DDBJ whole genome shotgun (WGS) entry which is preliminary data.</text>
</comment>
<organism evidence="3 4">
    <name type="scientific">Araneus ventricosus</name>
    <name type="common">Orbweaver spider</name>
    <name type="synonym">Epeira ventricosa</name>
    <dbReference type="NCBI Taxonomy" id="182803"/>
    <lineage>
        <taxon>Eukaryota</taxon>
        <taxon>Metazoa</taxon>
        <taxon>Ecdysozoa</taxon>
        <taxon>Arthropoda</taxon>
        <taxon>Chelicerata</taxon>
        <taxon>Arachnida</taxon>
        <taxon>Araneae</taxon>
        <taxon>Araneomorphae</taxon>
        <taxon>Entelegynae</taxon>
        <taxon>Araneoidea</taxon>
        <taxon>Araneidae</taxon>
        <taxon>Araneus</taxon>
    </lineage>
</organism>
<protein>
    <submittedName>
        <fullName evidence="3">Uncharacterized protein</fullName>
    </submittedName>
</protein>
<name>A0A4Y2I787_ARAVE</name>
<gene>
    <name evidence="3" type="ORF">AVEN_144301_1</name>
    <name evidence="2" type="ORF">AVEN_79299_1</name>
</gene>
<evidence type="ECO:0000313" key="3">
    <source>
        <dbReference type="EMBL" id="GBM73543.1"/>
    </source>
</evidence>
<dbReference type="Proteomes" id="UP000499080">
    <property type="component" value="Unassembled WGS sequence"/>
</dbReference>
<evidence type="ECO:0000313" key="4">
    <source>
        <dbReference type="Proteomes" id="UP000499080"/>
    </source>
</evidence>
<feature type="non-terminal residue" evidence="3">
    <location>
        <position position="52"/>
    </location>
</feature>
<dbReference type="AlphaFoldDB" id="A0A4Y2I787"/>